<dbReference type="EMBL" id="DS027004">
    <property type="protein sequence ID" value="EAW14984.1"/>
    <property type="molecule type" value="Genomic_DNA"/>
</dbReference>
<dbReference type="eggNOG" id="ENOG502REP1">
    <property type="taxonomic scope" value="Eukaryota"/>
</dbReference>
<dbReference type="VEuPathDB" id="FungiDB:ACLA_003970"/>
<evidence type="ECO:0000313" key="3">
    <source>
        <dbReference type="EMBL" id="EAW14984.1"/>
    </source>
</evidence>
<dbReference type="AlphaFoldDB" id="A1C5L6"/>
<dbReference type="Proteomes" id="UP000006701">
    <property type="component" value="Unassembled WGS sequence"/>
</dbReference>
<dbReference type="GeneID" id="4708365"/>
<evidence type="ECO:0000256" key="1">
    <source>
        <dbReference type="SAM" id="Phobius"/>
    </source>
</evidence>
<proteinExistence type="predicted"/>
<keyword evidence="1" id="KW-1133">Transmembrane helix</keyword>
<evidence type="ECO:0000256" key="2">
    <source>
        <dbReference type="SAM" id="SignalP"/>
    </source>
</evidence>
<gene>
    <name evidence="3" type="ORF">ACLA_003970</name>
</gene>
<feature type="transmembrane region" description="Helical" evidence="1">
    <location>
        <begin position="36"/>
        <end position="58"/>
    </location>
</feature>
<feature type="signal peptide" evidence="2">
    <location>
        <begin position="1"/>
        <end position="20"/>
    </location>
</feature>
<name>A1C5L6_ASPCL</name>
<sequence>MAHSNLYLLILLLQSLPVSAQYVVSSTAAWSSQIIAFWGAIIIASQVGRVAGAGTALFSSIRLALRIRAITNALARGNWFLHSGWVTNTLRTDIAVVCWRSPEDLQGLIRRVAMQIESLGAGEWQVLVVGCQLEEEPSKESKVHWIRCPRGENLCGARIKATDGYLFPLSNEDLDYAVAMLEQSPPASMEDIVHEMEARREKRPSRVSYLSEQPQEAQMNATKLSWGYIFTSVEHHITPFLKLKKWTSSYGADRGSTMVCATRMYLLVHLLISCAVGLMAAATGRGLAVWFMTVRPTLSTMGGKNVNGNDILQSLLCTDETVFQYETGENSLLLAGDVLGHPLQWWAAALVFAVPAFETAVITAGWLYGSLKADRLAPSGLVGHGMLWLSIVVGLSLCIRSLFTLRNQGKGRLVGIWHKQQFPQHLVGMESLEVSTSDLVRLAGDVSPIGLVVKLLQGKDPANIPVVESFFRLPVTGVIIEYLVATQIMKYKYQGDEILTRGDKPISPKSESPWRQSYCCVALTMACACVSAVYAYYPLPKWVKIITEVLLAISASWFNSLDLVGSFMHEKETSICFMVATLVVSSVWYVGLDNVG</sequence>
<dbReference type="HOGENOM" id="CLU_497887_0_0_1"/>
<dbReference type="RefSeq" id="XP_001276410.1">
    <property type="nucleotide sequence ID" value="XM_001276409.1"/>
</dbReference>
<reference evidence="3 4" key="1">
    <citation type="journal article" date="2008" name="PLoS Genet.">
        <title>Genomic islands in the pathogenic filamentous fungus Aspergillus fumigatus.</title>
        <authorList>
            <person name="Fedorova N.D."/>
            <person name="Khaldi N."/>
            <person name="Joardar V.S."/>
            <person name="Maiti R."/>
            <person name="Amedeo P."/>
            <person name="Anderson M.J."/>
            <person name="Crabtree J."/>
            <person name="Silva J.C."/>
            <person name="Badger J.H."/>
            <person name="Albarraq A."/>
            <person name="Angiuoli S."/>
            <person name="Bussey H."/>
            <person name="Bowyer P."/>
            <person name="Cotty P.J."/>
            <person name="Dyer P.S."/>
            <person name="Egan A."/>
            <person name="Galens K."/>
            <person name="Fraser-Liggett C.M."/>
            <person name="Haas B.J."/>
            <person name="Inman J.M."/>
            <person name="Kent R."/>
            <person name="Lemieux S."/>
            <person name="Malavazi I."/>
            <person name="Orvis J."/>
            <person name="Roemer T."/>
            <person name="Ronning C.M."/>
            <person name="Sundaram J.P."/>
            <person name="Sutton G."/>
            <person name="Turner G."/>
            <person name="Venter J.C."/>
            <person name="White O.R."/>
            <person name="Whitty B.R."/>
            <person name="Youngman P."/>
            <person name="Wolfe K.H."/>
            <person name="Goldman G.H."/>
            <person name="Wortman J.R."/>
            <person name="Jiang B."/>
            <person name="Denning D.W."/>
            <person name="Nierman W.C."/>
        </authorList>
    </citation>
    <scope>NUCLEOTIDE SEQUENCE [LARGE SCALE GENOMIC DNA]</scope>
    <source>
        <strain evidence="4">ATCC 1007 / CBS 513.65 / DSM 816 / NCTC 3887 / NRRL 1</strain>
    </source>
</reference>
<dbReference type="KEGG" id="act:ACLA_003970"/>
<feature type="transmembrane region" description="Helical" evidence="1">
    <location>
        <begin position="518"/>
        <end position="536"/>
    </location>
</feature>
<dbReference type="OrthoDB" id="2958197at2759"/>
<keyword evidence="2" id="KW-0732">Signal</keyword>
<keyword evidence="1" id="KW-0472">Membrane</keyword>
<accession>A1C5L6</accession>
<feature type="chain" id="PRO_5002632896" evidence="2">
    <location>
        <begin position="21"/>
        <end position="596"/>
    </location>
</feature>
<dbReference type="OMA" id="MHEKETS"/>
<organism evidence="3 4">
    <name type="scientific">Aspergillus clavatus (strain ATCC 1007 / CBS 513.65 / DSM 816 / NCTC 3887 / NRRL 1 / QM 1276 / 107)</name>
    <dbReference type="NCBI Taxonomy" id="344612"/>
    <lineage>
        <taxon>Eukaryota</taxon>
        <taxon>Fungi</taxon>
        <taxon>Dikarya</taxon>
        <taxon>Ascomycota</taxon>
        <taxon>Pezizomycotina</taxon>
        <taxon>Eurotiomycetes</taxon>
        <taxon>Eurotiomycetidae</taxon>
        <taxon>Eurotiales</taxon>
        <taxon>Aspergillaceae</taxon>
        <taxon>Aspergillus</taxon>
        <taxon>Aspergillus subgen. Fumigati</taxon>
    </lineage>
</organism>
<feature type="transmembrane region" description="Helical" evidence="1">
    <location>
        <begin position="573"/>
        <end position="591"/>
    </location>
</feature>
<protein>
    <submittedName>
        <fullName evidence="3">Integral membrane protein</fullName>
    </submittedName>
</protein>
<feature type="transmembrane region" description="Helical" evidence="1">
    <location>
        <begin position="381"/>
        <end position="403"/>
    </location>
</feature>
<feature type="transmembrane region" description="Helical" evidence="1">
    <location>
        <begin position="345"/>
        <end position="369"/>
    </location>
</feature>
<keyword evidence="4" id="KW-1185">Reference proteome</keyword>
<feature type="transmembrane region" description="Helical" evidence="1">
    <location>
        <begin position="542"/>
        <end position="561"/>
    </location>
</feature>
<keyword evidence="1" id="KW-0812">Transmembrane</keyword>
<feature type="transmembrane region" description="Helical" evidence="1">
    <location>
        <begin position="464"/>
        <end position="484"/>
    </location>
</feature>
<evidence type="ECO:0000313" key="4">
    <source>
        <dbReference type="Proteomes" id="UP000006701"/>
    </source>
</evidence>
<feature type="transmembrane region" description="Helical" evidence="1">
    <location>
        <begin position="264"/>
        <end position="291"/>
    </location>
</feature>